<gene>
    <name evidence="5" type="ORF">RF11_01543</name>
</gene>
<dbReference type="InterPro" id="IPR006652">
    <property type="entry name" value="Kelch_1"/>
</dbReference>
<dbReference type="InterPro" id="IPR015915">
    <property type="entry name" value="Kelch-typ_b-propeller"/>
</dbReference>
<dbReference type="PANTHER" id="PTHR46428">
    <property type="entry name" value="KELCH DOMAIN-CONTAINING PROTEIN 10"/>
    <property type="match status" value="1"/>
</dbReference>
<dbReference type="InterPro" id="IPR052125">
    <property type="entry name" value="KLHDC10"/>
</dbReference>
<keyword evidence="1" id="KW-0880">Kelch repeat</keyword>
<protein>
    <recommendedName>
        <fullName evidence="4">Kelch domain-containing protein 10</fullName>
    </recommendedName>
</protein>
<dbReference type="OrthoDB" id="9973021at2759"/>
<evidence type="ECO:0000256" key="4">
    <source>
        <dbReference type="ARBA" id="ARBA00041041"/>
    </source>
</evidence>
<evidence type="ECO:0000256" key="2">
    <source>
        <dbReference type="ARBA" id="ARBA00022737"/>
    </source>
</evidence>
<comment type="similarity">
    <text evidence="3">Belongs to the KLHDC10 family.</text>
</comment>
<dbReference type="AlphaFoldDB" id="A0A0C2JI30"/>
<evidence type="ECO:0000313" key="6">
    <source>
        <dbReference type="Proteomes" id="UP000031668"/>
    </source>
</evidence>
<keyword evidence="2" id="KW-0677">Repeat</keyword>
<organism evidence="5 6">
    <name type="scientific">Thelohanellus kitauei</name>
    <name type="common">Myxosporean</name>
    <dbReference type="NCBI Taxonomy" id="669202"/>
    <lineage>
        <taxon>Eukaryota</taxon>
        <taxon>Metazoa</taxon>
        <taxon>Cnidaria</taxon>
        <taxon>Myxozoa</taxon>
        <taxon>Myxosporea</taxon>
        <taxon>Bivalvulida</taxon>
        <taxon>Platysporina</taxon>
        <taxon>Myxobolidae</taxon>
        <taxon>Thelohanellus</taxon>
    </lineage>
</organism>
<dbReference type="SMART" id="SM00612">
    <property type="entry name" value="Kelch"/>
    <property type="match status" value="2"/>
</dbReference>
<accession>A0A0C2JI30</accession>
<proteinExistence type="inferred from homology"/>
<dbReference type="SUPFAM" id="SSF117281">
    <property type="entry name" value="Kelch motif"/>
    <property type="match status" value="2"/>
</dbReference>
<dbReference type="PANTHER" id="PTHR46428:SF1">
    <property type="entry name" value="KELCH DOMAIN-CONTAINING PROTEIN 10"/>
    <property type="match status" value="1"/>
</dbReference>
<dbReference type="EMBL" id="JWZT01002658">
    <property type="protein sequence ID" value="KII68978.1"/>
    <property type="molecule type" value="Genomic_DNA"/>
</dbReference>
<evidence type="ECO:0000256" key="1">
    <source>
        <dbReference type="ARBA" id="ARBA00022441"/>
    </source>
</evidence>
<dbReference type="Pfam" id="PF24681">
    <property type="entry name" value="Kelch_KLHDC2_KLHL20_DRC7"/>
    <property type="match status" value="1"/>
</dbReference>
<evidence type="ECO:0000256" key="3">
    <source>
        <dbReference type="ARBA" id="ARBA00038487"/>
    </source>
</evidence>
<keyword evidence="6" id="KW-1185">Reference proteome</keyword>
<name>A0A0C2JI30_THEKT</name>
<dbReference type="Gene3D" id="2.120.10.80">
    <property type="entry name" value="Kelch-type beta propeller"/>
    <property type="match status" value="2"/>
</dbReference>
<sequence>MSHESESAVPKSRTNHCMTSCREFLITFGGYSDWCKEGYDGFCIYNTLSEVWRQYDKPLPSASSSFDSSICAVGNLVYIFGGACCGSHCRPTNTLISFHLIDNTWKTIFPDTARHGENTPPLMCGNFLFHHNESLYVIGGMAEHQYLDTIYKFCLKTSTWSLVQQNGPKPLFKGRIFGTVFKNQFYCLSGTSITKPHEFREIWSFDFSTNAWTKKTTKSKTQKFPGCRIEESLAFSSNCCYLSGGRNRSLKIIYSDIWKLDLETLEWYELDYSLRTGLYLHCTSVVDDCYLFIFGGYGSRSNNHNTFERFIVRPPTLYRLGRESIIRSPNFERHMEYLPPFFVDEFRTNCKL</sequence>
<comment type="caution">
    <text evidence="5">The sequence shown here is derived from an EMBL/GenBank/DDBJ whole genome shotgun (WGS) entry which is preliminary data.</text>
</comment>
<dbReference type="Proteomes" id="UP000031668">
    <property type="component" value="Unassembled WGS sequence"/>
</dbReference>
<dbReference type="GO" id="GO:0032874">
    <property type="term" value="P:positive regulation of stress-activated MAPK cascade"/>
    <property type="evidence" value="ECO:0007669"/>
    <property type="project" value="TreeGrafter"/>
</dbReference>
<evidence type="ECO:0000313" key="5">
    <source>
        <dbReference type="EMBL" id="KII68978.1"/>
    </source>
</evidence>
<reference evidence="5 6" key="1">
    <citation type="journal article" date="2014" name="Genome Biol. Evol.">
        <title>The genome of the myxosporean Thelohanellus kitauei shows adaptations to nutrient acquisition within its fish host.</title>
        <authorList>
            <person name="Yang Y."/>
            <person name="Xiong J."/>
            <person name="Zhou Z."/>
            <person name="Huo F."/>
            <person name="Miao W."/>
            <person name="Ran C."/>
            <person name="Liu Y."/>
            <person name="Zhang J."/>
            <person name="Feng J."/>
            <person name="Wang M."/>
            <person name="Wang M."/>
            <person name="Wang L."/>
            <person name="Yao B."/>
        </authorList>
    </citation>
    <scope>NUCLEOTIDE SEQUENCE [LARGE SCALE GENOMIC DNA]</scope>
    <source>
        <strain evidence="5">Wuqing</strain>
    </source>
</reference>